<protein>
    <submittedName>
        <fullName evidence="1">Uncharacterized protein</fullName>
    </submittedName>
</protein>
<accession>A0A8H3MIU1</accession>
<organism evidence="1 2">
    <name type="scientific">Rhizophagus clarus</name>
    <dbReference type="NCBI Taxonomy" id="94130"/>
    <lineage>
        <taxon>Eukaryota</taxon>
        <taxon>Fungi</taxon>
        <taxon>Fungi incertae sedis</taxon>
        <taxon>Mucoromycota</taxon>
        <taxon>Glomeromycotina</taxon>
        <taxon>Glomeromycetes</taxon>
        <taxon>Glomerales</taxon>
        <taxon>Glomeraceae</taxon>
        <taxon>Rhizophagus</taxon>
    </lineage>
</organism>
<proteinExistence type="predicted"/>
<comment type="caution">
    <text evidence="1">The sequence shown here is derived from an EMBL/GenBank/DDBJ whole genome shotgun (WGS) entry which is preliminary data.</text>
</comment>
<dbReference type="AlphaFoldDB" id="A0A8H3MIU1"/>
<evidence type="ECO:0000313" key="1">
    <source>
        <dbReference type="EMBL" id="GET03605.1"/>
    </source>
</evidence>
<sequence>MRRAKLSTTWLKIKKRIRLNIYCGSTRGKSRIFRSLVGAEKNYLITDLECLAIMTDQQLLDYSLLILDRIKINKVSDEALSVVFQKCSLLEWLGIIKIKEKTIICKLYWNVETLCNLCQKWKMIHNE</sequence>
<evidence type="ECO:0000313" key="2">
    <source>
        <dbReference type="Proteomes" id="UP000615446"/>
    </source>
</evidence>
<reference evidence="1" key="1">
    <citation type="submission" date="2019-10" db="EMBL/GenBank/DDBJ databases">
        <title>Conservation and host-specific expression of non-tandemly repeated heterogenous ribosome RNA gene in arbuscular mycorrhizal fungi.</title>
        <authorList>
            <person name="Maeda T."/>
            <person name="Kobayashi Y."/>
            <person name="Nakagawa T."/>
            <person name="Ezawa T."/>
            <person name="Yamaguchi K."/>
            <person name="Bino T."/>
            <person name="Nishimoto Y."/>
            <person name="Shigenobu S."/>
            <person name="Kawaguchi M."/>
        </authorList>
    </citation>
    <scope>NUCLEOTIDE SEQUENCE</scope>
    <source>
        <strain evidence="1">HR1</strain>
    </source>
</reference>
<dbReference type="EMBL" id="BLAL01000324">
    <property type="protein sequence ID" value="GET03605.1"/>
    <property type="molecule type" value="Genomic_DNA"/>
</dbReference>
<gene>
    <name evidence="1" type="ORF">RCL2_002993700</name>
</gene>
<name>A0A8H3MIU1_9GLOM</name>
<dbReference type="Proteomes" id="UP000615446">
    <property type="component" value="Unassembled WGS sequence"/>
</dbReference>